<evidence type="ECO:0000313" key="3">
    <source>
        <dbReference type="Proteomes" id="UP000296201"/>
    </source>
</evidence>
<dbReference type="Proteomes" id="UP000296201">
    <property type="component" value="Chromosome"/>
</dbReference>
<feature type="compositionally biased region" description="Polar residues" evidence="1">
    <location>
        <begin position="1"/>
        <end position="14"/>
    </location>
</feature>
<name>A0A4V1C8T7_9GAMM</name>
<dbReference type="OrthoDB" id="9937107at2"/>
<accession>A0A4V1C8T7</accession>
<dbReference type="AlphaFoldDB" id="A0A4V1C8T7"/>
<evidence type="ECO:0000256" key="1">
    <source>
        <dbReference type="SAM" id="MobiDB-lite"/>
    </source>
</evidence>
<dbReference type="EMBL" id="CP032096">
    <property type="protein sequence ID" value="QBZ83044.1"/>
    <property type="molecule type" value="Genomic_DNA"/>
</dbReference>
<sequence>MTTKNNATTASKLASSVRRAKTPETEEEKKDVKASTPARKTPVRKPAAKKPATKKPDAQKPEQEEAVKPMGSNRVWPD</sequence>
<proteinExistence type="predicted"/>
<keyword evidence="3" id="KW-1185">Reference proteome</keyword>
<reference evidence="2 3" key="1">
    <citation type="submission" date="2018-08" db="EMBL/GenBank/DDBJ databases">
        <title>Horizontal acquisition of hydrogen conversion ability and other habitat adaptations in Hydrogenovibrio crunogenus strains.</title>
        <authorList>
            <person name="Gonnella G."/>
            <person name="Adam N."/>
            <person name="Perner M."/>
        </authorList>
    </citation>
    <scope>NUCLEOTIDE SEQUENCE [LARGE SCALE GENOMIC DNA]</scope>
    <source>
        <strain evidence="2 3">SP-41</strain>
    </source>
</reference>
<evidence type="ECO:0000313" key="2">
    <source>
        <dbReference type="EMBL" id="QBZ83044.1"/>
    </source>
</evidence>
<feature type="region of interest" description="Disordered" evidence="1">
    <location>
        <begin position="1"/>
        <end position="78"/>
    </location>
</feature>
<organism evidence="2 3">
    <name type="scientific">Hydrogenovibrio crunogenus</name>
    <dbReference type="NCBI Taxonomy" id="39765"/>
    <lineage>
        <taxon>Bacteria</taxon>
        <taxon>Pseudomonadati</taxon>
        <taxon>Pseudomonadota</taxon>
        <taxon>Gammaproteobacteria</taxon>
        <taxon>Thiotrichales</taxon>
        <taxon>Piscirickettsiaceae</taxon>
        <taxon>Hydrogenovibrio</taxon>
    </lineage>
</organism>
<feature type="compositionally biased region" description="Basic residues" evidence="1">
    <location>
        <begin position="41"/>
        <end position="53"/>
    </location>
</feature>
<gene>
    <name evidence="2" type="ORF">GHNINEIG_01085</name>
</gene>
<protein>
    <submittedName>
        <fullName evidence="2">Uncharacterized protein</fullName>
    </submittedName>
</protein>
<dbReference type="RefSeq" id="WP_135795701.1">
    <property type="nucleotide sequence ID" value="NZ_CP032096.1"/>
</dbReference>
<feature type="compositionally biased region" description="Basic and acidic residues" evidence="1">
    <location>
        <begin position="54"/>
        <end position="67"/>
    </location>
</feature>
<feature type="compositionally biased region" description="Basic and acidic residues" evidence="1">
    <location>
        <begin position="21"/>
        <end position="33"/>
    </location>
</feature>